<gene>
    <name evidence="19" type="primary">tktA</name>
    <name evidence="19" type="ORF">NBG4_310002</name>
</gene>
<dbReference type="SUPFAM" id="SSF52922">
    <property type="entry name" value="TK C-terminal domain-like"/>
    <property type="match status" value="1"/>
</dbReference>
<feature type="binding site" evidence="13">
    <location>
        <position position="263"/>
    </location>
    <ligand>
        <name>substrate</name>
    </ligand>
</feature>
<dbReference type="Proteomes" id="UP000245125">
    <property type="component" value="Unassembled WGS sequence"/>
</dbReference>
<feature type="binding site" evidence="14">
    <location>
        <position position="437"/>
    </location>
    <ligand>
        <name>thiamine diphosphate</name>
        <dbReference type="ChEBI" id="CHEBI:58937"/>
    </ligand>
</feature>
<evidence type="ECO:0000256" key="13">
    <source>
        <dbReference type="PIRSR" id="PIRSR605478-2"/>
    </source>
</evidence>
<evidence type="ECO:0000256" key="9">
    <source>
        <dbReference type="ARBA" id="ARBA00023052"/>
    </source>
</evidence>
<feature type="binding site" evidence="14">
    <location>
        <position position="263"/>
    </location>
    <ligand>
        <name>thiamine diphosphate</name>
        <dbReference type="ChEBI" id="CHEBI:58937"/>
    </ligand>
</feature>
<dbReference type="InterPro" id="IPR005475">
    <property type="entry name" value="Transketolase-like_Pyr-bd"/>
</dbReference>
<feature type="binding site" evidence="15">
    <location>
        <position position="190"/>
    </location>
    <ligand>
        <name>Mg(2+)</name>
        <dbReference type="ChEBI" id="CHEBI:18420"/>
    </ligand>
</feature>
<evidence type="ECO:0000256" key="6">
    <source>
        <dbReference type="ARBA" id="ARBA00022679"/>
    </source>
</evidence>
<comment type="similarity">
    <text evidence="3 17">Belongs to the transketolase family.</text>
</comment>
<dbReference type="InterPro" id="IPR005478">
    <property type="entry name" value="Transketolase_bac-like"/>
</dbReference>
<comment type="cofactor">
    <cofactor evidence="17">
        <name>Mg(2+)</name>
        <dbReference type="ChEBI" id="CHEBI:18420"/>
    </cofactor>
    <cofactor evidence="17">
        <name>Ca(2+)</name>
        <dbReference type="ChEBI" id="CHEBI:29108"/>
    </cofactor>
    <cofactor evidence="17">
        <name>Mn(2+)</name>
        <dbReference type="ChEBI" id="CHEBI:29035"/>
    </cofactor>
    <cofactor evidence="17">
        <name>Co(2+)</name>
        <dbReference type="ChEBI" id="CHEBI:48828"/>
    </cofactor>
    <text evidence="17">Binds 1 Mg(2+) ion per subunit. Can also utilize other divalent metal cations, such as Ca(2+), Mn(2+) and Co(2+).</text>
</comment>
<dbReference type="InterPro" id="IPR020826">
    <property type="entry name" value="Transketolase_BS"/>
</dbReference>
<dbReference type="GO" id="GO:0005829">
    <property type="term" value="C:cytosol"/>
    <property type="evidence" value="ECO:0007669"/>
    <property type="project" value="TreeGrafter"/>
</dbReference>
<evidence type="ECO:0000256" key="3">
    <source>
        <dbReference type="ARBA" id="ARBA00007131"/>
    </source>
</evidence>
<evidence type="ECO:0000313" key="19">
    <source>
        <dbReference type="EMBL" id="SPQ00729.1"/>
    </source>
</evidence>
<comment type="cofactor">
    <cofactor evidence="15">
        <name>Mg(2+)</name>
        <dbReference type="ChEBI" id="CHEBI:18420"/>
    </cofactor>
    <text evidence="15">Binds 1 Mg(2+) ion per subunit. Can also utilize other divalent metal cations, such as Ca(2+), Mn(2+) and Co(2+).</text>
</comment>
<evidence type="ECO:0000256" key="5">
    <source>
        <dbReference type="ARBA" id="ARBA00013152"/>
    </source>
</evidence>
<evidence type="ECO:0000256" key="1">
    <source>
        <dbReference type="ARBA" id="ARBA00001913"/>
    </source>
</evidence>
<evidence type="ECO:0000256" key="17">
    <source>
        <dbReference type="RuleBase" id="RU004996"/>
    </source>
</evidence>
<feature type="site" description="Important for catalytic activity" evidence="16">
    <location>
        <position position="263"/>
    </location>
</feature>
<evidence type="ECO:0000259" key="18">
    <source>
        <dbReference type="SMART" id="SM00861"/>
    </source>
</evidence>
<dbReference type="InterPro" id="IPR009014">
    <property type="entry name" value="Transketo_C/PFOR_II"/>
</dbReference>
<evidence type="ECO:0000256" key="8">
    <source>
        <dbReference type="ARBA" id="ARBA00022842"/>
    </source>
</evidence>
<dbReference type="InterPro" id="IPR005474">
    <property type="entry name" value="Transketolase_N"/>
</dbReference>
<feature type="binding site" evidence="15">
    <location>
        <position position="188"/>
    </location>
    <ligand>
        <name>Mg(2+)</name>
        <dbReference type="ChEBI" id="CHEBI:18420"/>
    </ligand>
</feature>
<dbReference type="GO" id="GO:0046872">
    <property type="term" value="F:metal ion binding"/>
    <property type="evidence" value="ECO:0007669"/>
    <property type="project" value="UniProtKB-KW"/>
</dbReference>
<evidence type="ECO:0000256" key="10">
    <source>
        <dbReference type="ARBA" id="ARBA00049473"/>
    </source>
</evidence>
<evidence type="ECO:0000313" key="20">
    <source>
        <dbReference type="Proteomes" id="UP000245125"/>
    </source>
</evidence>
<dbReference type="EMBL" id="OUUY01000077">
    <property type="protein sequence ID" value="SPQ00729.1"/>
    <property type="molecule type" value="Genomic_DNA"/>
</dbReference>
<comment type="function">
    <text evidence="17">Catalyzes the transfer of a two-carbon ketol group from a ketose donor to an aldose acceptor, via a covalent intermediate with the cofactor thiamine pyrophosphate.</text>
</comment>
<feature type="binding site" evidence="14">
    <location>
        <position position="159"/>
    </location>
    <ligand>
        <name>thiamine diphosphate</name>
        <dbReference type="ChEBI" id="CHEBI:58937"/>
    </ligand>
</feature>
<feature type="binding site" evidence="13">
    <location>
        <position position="29"/>
    </location>
    <ligand>
        <name>substrate</name>
    </ligand>
</feature>
<dbReference type="InterPro" id="IPR033247">
    <property type="entry name" value="Transketolase_fam"/>
</dbReference>
<dbReference type="OrthoDB" id="8732661at2"/>
<dbReference type="FunFam" id="3.40.50.970:FF:000003">
    <property type="entry name" value="Transketolase"/>
    <property type="match status" value="1"/>
</dbReference>
<accession>A0A2U3QHA8</accession>
<evidence type="ECO:0000256" key="11">
    <source>
        <dbReference type="NCBIfam" id="TIGR00232"/>
    </source>
</evidence>
<dbReference type="Pfam" id="PF22613">
    <property type="entry name" value="Transketolase_C_1"/>
    <property type="match status" value="1"/>
</dbReference>
<evidence type="ECO:0000256" key="4">
    <source>
        <dbReference type="ARBA" id="ARBA00011738"/>
    </source>
</evidence>
<dbReference type="PROSITE" id="PS00802">
    <property type="entry name" value="TRANSKETOLASE_2"/>
    <property type="match status" value="1"/>
</dbReference>
<organism evidence="19 20">
    <name type="scientific">Candidatus Sulfobium mesophilum</name>
    <dbReference type="NCBI Taxonomy" id="2016548"/>
    <lineage>
        <taxon>Bacteria</taxon>
        <taxon>Pseudomonadati</taxon>
        <taxon>Nitrospirota</taxon>
        <taxon>Nitrospiria</taxon>
        <taxon>Nitrospirales</taxon>
        <taxon>Nitrospiraceae</taxon>
        <taxon>Candidatus Sulfobium</taxon>
    </lineage>
</organism>
<evidence type="ECO:0000256" key="15">
    <source>
        <dbReference type="PIRSR" id="PIRSR605478-4"/>
    </source>
</evidence>
<feature type="binding site" evidence="14">
    <location>
        <position position="69"/>
    </location>
    <ligand>
        <name>thiamine diphosphate</name>
        <dbReference type="ChEBI" id="CHEBI:58937"/>
    </ligand>
</feature>
<feature type="active site" description="Proton donor" evidence="12">
    <location>
        <position position="411"/>
    </location>
</feature>
<dbReference type="Gene3D" id="3.40.50.920">
    <property type="match status" value="1"/>
</dbReference>
<name>A0A2U3QHA8_9BACT</name>
<dbReference type="PANTHER" id="PTHR43522">
    <property type="entry name" value="TRANSKETOLASE"/>
    <property type="match status" value="1"/>
</dbReference>
<feature type="binding site" evidence="13">
    <location>
        <position position="385"/>
    </location>
    <ligand>
        <name>substrate</name>
    </ligand>
</feature>
<keyword evidence="7 15" id="KW-0479">Metal-binding</keyword>
<protein>
    <recommendedName>
        <fullName evidence="5 11">Transketolase</fullName>
        <ecNumber evidence="5 11">2.2.1.1</ecNumber>
    </recommendedName>
</protein>
<keyword evidence="6 17" id="KW-0808">Transferase</keyword>
<dbReference type="Gene3D" id="3.40.50.970">
    <property type="match status" value="2"/>
</dbReference>
<dbReference type="InterPro" id="IPR029061">
    <property type="entry name" value="THDP-binding"/>
</dbReference>
<feature type="binding site" evidence="13">
    <location>
        <position position="473"/>
    </location>
    <ligand>
        <name>substrate</name>
    </ligand>
</feature>
<feature type="binding site" evidence="13">
    <location>
        <position position="358"/>
    </location>
    <ligand>
        <name>substrate</name>
    </ligand>
</feature>
<dbReference type="NCBIfam" id="TIGR00232">
    <property type="entry name" value="tktlase_bact"/>
    <property type="match status" value="1"/>
</dbReference>
<dbReference type="FunFam" id="3.40.50.970:FF:000004">
    <property type="entry name" value="Transketolase"/>
    <property type="match status" value="1"/>
</dbReference>
<dbReference type="FunFam" id="3.40.50.920:FF:000003">
    <property type="entry name" value="Transketolase"/>
    <property type="match status" value="1"/>
</dbReference>
<comment type="cofactor">
    <cofactor evidence="2">
        <name>Co(2+)</name>
        <dbReference type="ChEBI" id="CHEBI:48828"/>
    </cofactor>
</comment>
<feature type="binding site" evidence="13">
    <location>
        <position position="469"/>
    </location>
    <ligand>
        <name>substrate</name>
    </ligand>
</feature>
<dbReference type="InterPro" id="IPR049557">
    <property type="entry name" value="Transketolase_CS"/>
</dbReference>
<feature type="binding site" evidence="14">
    <location>
        <position position="188"/>
    </location>
    <ligand>
        <name>thiamine diphosphate</name>
        <dbReference type="ChEBI" id="CHEBI:58937"/>
    </ligand>
</feature>
<feature type="binding site" evidence="13">
    <location>
        <position position="520"/>
    </location>
    <ligand>
        <name>substrate</name>
    </ligand>
</feature>
<dbReference type="Pfam" id="PF02779">
    <property type="entry name" value="Transket_pyr"/>
    <property type="match status" value="1"/>
</dbReference>
<dbReference type="CDD" id="cd07033">
    <property type="entry name" value="TPP_PYR_DXS_TK_like"/>
    <property type="match status" value="1"/>
</dbReference>
<evidence type="ECO:0000256" key="16">
    <source>
        <dbReference type="PIRSR" id="PIRSR605478-5"/>
    </source>
</evidence>
<dbReference type="SUPFAM" id="SSF52518">
    <property type="entry name" value="Thiamin diphosphate-binding fold (THDP-binding)"/>
    <property type="match status" value="2"/>
</dbReference>
<feature type="site" description="Important for catalytic activity" evidence="16">
    <location>
        <position position="29"/>
    </location>
</feature>
<comment type="catalytic activity">
    <reaction evidence="10 17">
        <text>D-sedoheptulose 7-phosphate + D-glyceraldehyde 3-phosphate = aldehydo-D-ribose 5-phosphate + D-xylulose 5-phosphate</text>
        <dbReference type="Rhea" id="RHEA:10508"/>
        <dbReference type="ChEBI" id="CHEBI:57483"/>
        <dbReference type="ChEBI" id="CHEBI:57737"/>
        <dbReference type="ChEBI" id="CHEBI:58273"/>
        <dbReference type="ChEBI" id="CHEBI:59776"/>
        <dbReference type="EC" id="2.2.1.1"/>
    </reaction>
</comment>
<dbReference type="PANTHER" id="PTHR43522:SF2">
    <property type="entry name" value="TRANSKETOLASE 1-RELATED"/>
    <property type="match status" value="1"/>
</dbReference>
<feature type="binding site" evidence="14">
    <location>
        <begin position="117"/>
        <end position="119"/>
    </location>
    <ligand>
        <name>thiamine diphosphate</name>
        <dbReference type="ChEBI" id="CHEBI:58937"/>
    </ligand>
</feature>
<comment type="cofactor">
    <cofactor evidence="1">
        <name>Ca(2+)</name>
        <dbReference type="ChEBI" id="CHEBI:29108"/>
    </cofactor>
</comment>
<proteinExistence type="inferred from homology"/>
<feature type="domain" description="Transketolase-like pyrimidine-binding" evidence="18">
    <location>
        <begin position="355"/>
        <end position="525"/>
    </location>
</feature>
<keyword evidence="17" id="KW-0106">Calcium</keyword>
<dbReference type="GO" id="GO:0009052">
    <property type="term" value="P:pentose-phosphate shunt, non-oxidative branch"/>
    <property type="evidence" value="ECO:0007669"/>
    <property type="project" value="UniProtKB-ARBA"/>
</dbReference>
<comment type="cofactor">
    <cofactor evidence="14">
        <name>thiamine diphosphate</name>
        <dbReference type="ChEBI" id="CHEBI:58937"/>
    </cofactor>
    <text evidence="14">Binds 1 thiamine pyrophosphate per subunit. During the reaction, the substrate forms a covalent intermediate with the cofactor.</text>
</comment>
<dbReference type="GO" id="GO:0004802">
    <property type="term" value="F:transketolase activity"/>
    <property type="evidence" value="ECO:0007669"/>
    <property type="project" value="UniProtKB-UniRule"/>
</dbReference>
<dbReference type="CDD" id="cd02012">
    <property type="entry name" value="TPP_TK"/>
    <property type="match status" value="1"/>
</dbReference>
<evidence type="ECO:0000256" key="2">
    <source>
        <dbReference type="ARBA" id="ARBA00001941"/>
    </source>
</evidence>
<evidence type="ECO:0000256" key="7">
    <source>
        <dbReference type="ARBA" id="ARBA00022723"/>
    </source>
</evidence>
<dbReference type="EC" id="2.2.1.1" evidence="5 11"/>
<keyword evidence="9 14" id="KW-0786">Thiamine pyrophosphate</keyword>
<comment type="subunit">
    <text evidence="4 17">Homodimer.</text>
</comment>
<dbReference type="Pfam" id="PF00456">
    <property type="entry name" value="Transketolase_N"/>
    <property type="match status" value="1"/>
</dbReference>
<keyword evidence="20" id="KW-1185">Reference proteome</keyword>
<dbReference type="InterPro" id="IPR055152">
    <property type="entry name" value="Transketolase-like_C_2"/>
</dbReference>
<feature type="binding site" evidence="15">
    <location>
        <position position="158"/>
    </location>
    <ligand>
        <name>Mg(2+)</name>
        <dbReference type="ChEBI" id="CHEBI:18420"/>
    </ligand>
</feature>
<evidence type="ECO:0000256" key="12">
    <source>
        <dbReference type="PIRSR" id="PIRSR605478-1"/>
    </source>
</evidence>
<dbReference type="PROSITE" id="PS00801">
    <property type="entry name" value="TRANSKETOLASE_1"/>
    <property type="match status" value="1"/>
</dbReference>
<feature type="binding site" evidence="13">
    <location>
        <position position="461"/>
    </location>
    <ligand>
        <name>substrate</name>
    </ligand>
</feature>
<dbReference type="AlphaFoldDB" id="A0A2U3QHA8"/>
<sequence length="668" mass="73096">MNKINIDALSINTVRMLSADAVQKAKSGHPGMPMGDAPMAYVLWSKFLSHNPKNPFWYNRDRFVLSAGHGSALLYSLLHLTGYDLSLDDIKNFRQWESKTPGHPEYAPEYGIETTTGPLGQGFATGVGMAMAEKYLSEMFNRPGFPVVDYHVYGIVSDGDLMEGVASEAASLAGHLKLGKVVYLYSDNKITIEGPTDITFTEDVAKRFAAYGWQVLRAGGNDIKQIEDAIKRAKKEKNKPSLIMVRTNIGFGSPNKQDTPDVHGSPLGEEELCLTKKNLCCPPNRKFCIPGAVAVHLRAAVKKGKIRESAWNSLIKRYAKKYPELAREWLNITSGKLAEGWEKLLPVFKPSDGAVATRSASGKVLNAIAGVLPQLIGGSADLAPSNNTYLKKYPDLGNARCGRNIHFGVREHAMGAALNGMALSGMLIPYGGTFFVFADYMKPAIRLSSLMRQHVIYVFTHDSIGLGEDGPTHQPVEHLTALRAMPHLSVIRPADANETAVAWKTAISDKARPHALILSRQNLPVLDRQKYPSAECLIKGGYILSDSKGKPDIILLSSGSEVHLSLTAAESLRKGGIKARVVNIACFEFFDAQPEAYRNRVLPPSVETRLAVEAGSPLSWHKYVGLRGDIIGIDRFGSSAPANVLFEKFGFTAENIVARAKKLLRKKR</sequence>
<keyword evidence="8 15" id="KW-0460">Magnesium</keyword>
<dbReference type="SMART" id="SM00861">
    <property type="entry name" value="Transket_pyr"/>
    <property type="match status" value="1"/>
</dbReference>
<evidence type="ECO:0000256" key="14">
    <source>
        <dbReference type="PIRSR" id="PIRSR605478-3"/>
    </source>
</evidence>
<reference evidence="20" key="1">
    <citation type="submission" date="2018-03" db="EMBL/GenBank/DDBJ databases">
        <authorList>
            <person name="Zecchin S."/>
        </authorList>
    </citation>
    <scope>NUCLEOTIDE SEQUENCE [LARGE SCALE GENOMIC DNA]</scope>
</reference>